<evidence type="ECO:0000256" key="1">
    <source>
        <dbReference type="SAM" id="Phobius"/>
    </source>
</evidence>
<protein>
    <submittedName>
        <fullName evidence="3">Anti-sigma factor domain-containing protein</fullName>
    </submittedName>
</protein>
<sequence length="234" mass="24573">MSMDEDIGGTDGARALVAEYVLGLLDATSHAQVERMIAADPRLQAERDFWVSRFAGMDAEFAEVAPPGRVFGSIEKRLFGASQRRTSWWDSLALWRGLAAGALAVAVVAVGFAAFEPRQDVTSLTNQLVAALEEEGSDIRFLAFYDGAGTLRLTALSGAVAPDKDLELWAIQDDTVTSMGVVPVGEAIEVKVAPDILAGWGEGSVLALTLEPEGGSPTGVATGPIVAQGAVTRI</sequence>
<keyword evidence="4" id="KW-1185">Reference proteome</keyword>
<reference evidence="4" key="1">
    <citation type="journal article" date="2019" name="Int. J. Syst. Evol. Microbiol.">
        <title>The Global Catalogue of Microorganisms (GCM) 10K type strain sequencing project: providing services to taxonomists for standard genome sequencing and annotation.</title>
        <authorList>
            <consortium name="The Broad Institute Genomics Platform"/>
            <consortium name="The Broad Institute Genome Sequencing Center for Infectious Disease"/>
            <person name="Wu L."/>
            <person name="Ma J."/>
        </authorList>
    </citation>
    <scope>NUCLEOTIDE SEQUENCE [LARGE SCALE GENOMIC DNA]</scope>
    <source>
        <strain evidence="4">CCM 7427</strain>
    </source>
</reference>
<dbReference type="RefSeq" id="WP_386833053.1">
    <property type="nucleotide sequence ID" value="NZ_JBHUNP010000001.1"/>
</dbReference>
<keyword evidence="1" id="KW-0472">Membrane</keyword>
<proteinExistence type="predicted"/>
<keyword evidence="1" id="KW-1133">Transmembrane helix</keyword>
<dbReference type="Proteomes" id="UP001597521">
    <property type="component" value="Unassembled WGS sequence"/>
</dbReference>
<feature type="domain" description="Anti-sigma K factor RskA C-terminal" evidence="2">
    <location>
        <begin position="99"/>
        <end position="225"/>
    </location>
</feature>
<dbReference type="PANTHER" id="PTHR37461:SF1">
    <property type="entry name" value="ANTI-SIGMA-K FACTOR RSKA"/>
    <property type="match status" value="1"/>
</dbReference>
<evidence type="ECO:0000313" key="3">
    <source>
        <dbReference type="EMBL" id="MFD2647991.1"/>
    </source>
</evidence>
<evidence type="ECO:0000259" key="2">
    <source>
        <dbReference type="Pfam" id="PF10099"/>
    </source>
</evidence>
<evidence type="ECO:0000313" key="4">
    <source>
        <dbReference type="Proteomes" id="UP001597521"/>
    </source>
</evidence>
<comment type="caution">
    <text evidence="3">The sequence shown here is derived from an EMBL/GenBank/DDBJ whole genome shotgun (WGS) entry which is preliminary data.</text>
</comment>
<dbReference type="Pfam" id="PF10099">
    <property type="entry name" value="RskA_C"/>
    <property type="match status" value="1"/>
</dbReference>
<dbReference type="EMBL" id="JBHUNP010000001">
    <property type="protein sequence ID" value="MFD2647991.1"/>
    <property type="molecule type" value="Genomic_DNA"/>
</dbReference>
<accession>A0ABW5QKG3</accession>
<gene>
    <name evidence="3" type="ORF">ACFSX5_09325</name>
</gene>
<keyword evidence="1" id="KW-0812">Transmembrane</keyword>
<feature type="transmembrane region" description="Helical" evidence="1">
    <location>
        <begin position="93"/>
        <end position="115"/>
    </location>
</feature>
<dbReference type="PANTHER" id="PTHR37461">
    <property type="entry name" value="ANTI-SIGMA-K FACTOR RSKA"/>
    <property type="match status" value="1"/>
</dbReference>
<dbReference type="InterPro" id="IPR018764">
    <property type="entry name" value="RskA_C"/>
</dbReference>
<organism evidence="3 4">
    <name type="scientific">Devosia albogilva</name>
    <dbReference type="NCBI Taxonomy" id="429726"/>
    <lineage>
        <taxon>Bacteria</taxon>
        <taxon>Pseudomonadati</taxon>
        <taxon>Pseudomonadota</taxon>
        <taxon>Alphaproteobacteria</taxon>
        <taxon>Hyphomicrobiales</taxon>
        <taxon>Devosiaceae</taxon>
        <taxon>Devosia</taxon>
    </lineage>
</organism>
<dbReference type="InterPro" id="IPR051474">
    <property type="entry name" value="Anti-sigma-K/W_factor"/>
</dbReference>
<name>A0ABW5QKG3_9HYPH</name>